<dbReference type="Gene3D" id="3.50.30.40">
    <property type="entry name" value="Ribonuclease E inhibitor RraA/RraA-like"/>
    <property type="match status" value="1"/>
</dbReference>
<evidence type="ECO:0000256" key="1">
    <source>
        <dbReference type="ARBA" id="ARBA00001342"/>
    </source>
</evidence>
<evidence type="ECO:0000313" key="13">
    <source>
        <dbReference type="EMBL" id="WRP16599.1"/>
    </source>
</evidence>
<reference evidence="13 14" key="1">
    <citation type="journal article" date="2024" name="Front. Microbiol.">
        <title>Novel thermophilic genera Geochorda gen. nov. and Carboxydochorda gen. nov. from the deep terrestrial subsurface reveal the ecophysiological diversity in the class Limnochordia.</title>
        <authorList>
            <person name="Karnachuk O.V."/>
            <person name="Lukina A.P."/>
            <person name="Avakyan M.R."/>
            <person name="Kadnikov V.V."/>
            <person name="Begmatov S."/>
            <person name="Beletsky A.V."/>
            <person name="Vlasova K.G."/>
            <person name="Novikov A.A."/>
            <person name="Shcherbakova V.A."/>
            <person name="Mardanov A.V."/>
            <person name="Ravin N.V."/>
        </authorList>
    </citation>
    <scope>NUCLEOTIDE SEQUENCE [LARGE SCALE GENOMIC DNA]</scope>
    <source>
        <strain evidence="13 14">L945</strain>
    </source>
</reference>
<evidence type="ECO:0000256" key="3">
    <source>
        <dbReference type="ARBA" id="ARBA00008621"/>
    </source>
</evidence>
<evidence type="ECO:0000256" key="10">
    <source>
        <dbReference type="ARBA" id="ARBA00030169"/>
    </source>
</evidence>
<evidence type="ECO:0000256" key="4">
    <source>
        <dbReference type="ARBA" id="ARBA00011233"/>
    </source>
</evidence>
<dbReference type="InterPro" id="IPR005493">
    <property type="entry name" value="RraA/RraA-like"/>
</dbReference>
<evidence type="ECO:0000313" key="14">
    <source>
        <dbReference type="Proteomes" id="UP001332192"/>
    </source>
</evidence>
<comment type="cofactor">
    <cofactor evidence="2">
        <name>a divalent metal cation</name>
        <dbReference type="ChEBI" id="CHEBI:60240"/>
    </cofactor>
</comment>
<evidence type="ECO:0000256" key="12">
    <source>
        <dbReference type="ARBA" id="ARBA00047973"/>
    </source>
</evidence>
<evidence type="ECO:0000256" key="9">
    <source>
        <dbReference type="ARBA" id="ARBA00029596"/>
    </source>
</evidence>
<organism evidence="13 14">
    <name type="scientific">Carboxydichorda subterranea</name>
    <dbReference type="NCBI Taxonomy" id="3109565"/>
    <lineage>
        <taxon>Bacteria</taxon>
        <taxon>Bacillati</taxon>
        <taxon>Bacillota</taxon>
        <taxon>Limnochordia</taxon>
        <taxon>Limnochordales</taxon>
        <taxon>Geochordaceae</taxon>
        <taxon>Carboxydichorda</taxon>
    </lineage>
</organism>
<comment type="subunit">
    <text evidence="4">Homotrimer.</text>
</comment>
<comment type="function">
    <text evidence="8">Catalyzes the aldol cleavage of 4-hydroxy-4-methyl-2-oxoglutarate (HMG) into 2 molecules of pyruvate. Also contains a secondary oxaloacetate (OAA) decarboxylase activity due to the common pyruvate enolate transition state formed following C-C bond cleavage in the retro-aldol and decarboxylation reactions.</text>
</comment>
<evidence type="ECO:0000256" key="11">
    <source>
        <dbReference type="ARBA" id="ARBA00032305"/>
    </source>
</evidence>
<evidence type="ECO:0000256" key="6">
    <source>
        <dbReference type="ARBA" id="ARBA00012947"/>
    </source>
</evidence>
<gene>
    <name evidence="13" type="ORF">U7230_10915</name>
</gene>
<evidence type="ECO:0000256" key="2">
    <source>
        <dbReference type="ARBA" id="ARBA00001968"/>
    </source>
</evidence>
<evidence type="ECO:0000256" key="7">
    <source>
        <dbReference type="ARBA" id="ARBA00016549"/>
    </source>
</evidence>
<protein>
    <recommendedName>
        <fullName evidence="7">Putative 4-hydroxy-4-methyl-2-oxoglutarate aldolase</fullName>
        <ecNumber evidence="6">4.1.1.112</ecNumber>
        <ecNumber evidence="5">4.1.3.17</ecNumber>
    </recommendedName>
    <alternativeName>
        <fullName evidence="11">Oxaloacetate decarboxylase</fullName>
    </alternativeName>
    <alternativeName>
        <fullName evidence="9">Regulator of ribonuclease activity homolog</fullName>
    </alternativeName>
    <alternativeName>
        <fullName evidence="10">RraA-like protein</fullName>
    </alternativeName>
</protein>
<keyword evidence="14" id="KW-1185">Reference proteome</keyword>
<dbReference type="RefSeq" id="WP_324715872.1">
    <property type="nucleotide sequence ID" value="NZ_CP141615.1"/>
</dbReference>
<dbReference type="SUPFAM" id="SSF89562">
    <property type="entry name" value="RraA-like"/>
    <property type="match status" value="1"/>
</dbReference>
<sequence length="230" mass="25778">MKEPTSIREMAQRYQRLYTAAIYDVLDSMGYPNQCLDLGIRPLLPHMKIAGVSFTVVGYRDPRPQEEYEPEKTRGFAIFDHITPGSVVVINAEKDDQCGHWGELMSTAAQARGAVGVVIDGGIRDWGHLARMENWSVFARYTSPIESGKRWKVHDFGVPIVMSGTLTRQVRVSPGDWIVGDGDGVIVIPKELATEVLLKAESMKEVEDKVRAEIRAGRRVKDVFDEYGQL</sequence>
<dbReference type="EMBL" id="CP141615">
    <property type="protein sequence ID" value="WRP16599.1"/>
    <property type="molecule type" value="Genomic_DNA"/>
</dbReference>
<accession>A0ABZ1BUY2</accession>
<dbReference type="InterPro" id="IPR036704">
    <property type="entry name" value="RraA/RraA-like_sf"/>
</dbReference>
<dbReference type="EC" id="4.1.1.112" evidence="6"/>
<evidence type="ECO:0000256" key="8">
    <source>
        <dbReference type="ARBA" id="ARBA00025046"/>
    </source>
</evidence>
<evidence type="ECO:0000256" key="5">
    <source>
        <dbReference type="ARBA" id="ARBA00012213"/>
    </source>
</evidence>
<dbReference type="PANTHER" id="PTHR33254">
    <property type="entry name" value="4-HYDROXY-4-METHYL-2-OXOGLUTARATE ALDOLASE 3-RELATED"/>
    <property type="match status" value="1"/>
</dbReference>
<comment type="catalytic activity">
    <reaction evidence="1">
        <text>4-hydroxy-4-methyl-2-oxoglutarate = 2 pyruvate</text>
        <dbReference type="Rhea" id="RHEA:22748"/>
        <dbReference type="ChEBI" id="CHEBI:15361"/>
        <dbReference type="ChEBI" id="CHEBI:58276"/>
        <dbReference type="EC" id="4.1.3.17"/>
    </reaction>
</comment>
<name>A0ABZ1BUY2_9FIRM</name>
<dbReference type="PANTHER" id="PTHR33254:SF4">
    <property type="entry name" value="4-HYDROXY-4-METHYL-2-OXOGLUTARATE ALDOLASE 3-RELATED"/>
    <property type="match status" value="1"/>
</dbReference>
<dbReference type="EC" id="4.1.3.17" evidence="5"/>
<dbReference type="Pfam" id="PF03737">
    <property type="entry name" value="RraA-like"/>
    <property type="match status" value="1"/>
</dbReference>
<proteinExistence type="inferred from homology"/>
<comment type="similarity">
    <text evidence="3">Belongs to the class II aldolase/RraA-like family.</text>
</comment>
<dbReference type="CDD" id="cd16841">
    <property type="entry name" value="RraA_family"/>
    <property type="match status" value="1"/>
</dbReference>
<dbReference type="Proteomes" id="UP001332192">
    <property type="component" value="Chromosome"/>
</dbReference>
<comment type="catalytic activity">
    <reaction evidence="12">
        <text>oxaloacetate + H(+) = pyruvate + CO2</text>
        <dbReference type="Rhea" id="RHEA:15641"/>
        <dbReference type="ChEBI" id="CHEBI:15361"/>
        <dbReference type="ChEBI" id="CHEBI:15378"/>
        <dbReference type="ChEBI" id="CHEBI:16452"/>
        <dbReference type="ChEBI" id="CHEBI:16526"/>
        <dbReference type="EC" id="4.1.1.112"/>
    </reaction>
</comment>